<evidence type="ECO:0000256" key="2">
    <source>
        <dbReference type="ARBA" id="ARBA00022692"/>
    </source>
</evidence>
<keyword evidence="4 8" id="KW-1133">Transmembrane helix</keyword>
<proteinExistence type="predicted"/>
<evidence type="ECO:0000256" key="4">
    <source>
        <dbReference type="ARBA" id="ARBA00022989"/>
    </source>
</evidence>
<evidence type="ECO:0000313" key="10">
    <source>
        <dbReference type="EMBL" id="KAF4348850.1"/>
    </source>
</evidence>
<evidence type="ECO:0000256" key="7">
    <source>
        <dbReference type="PROSITE-ProRule" id="PRU00023"/>
    </source>
</evidence>
<evidence type="ECO:0000256" key="6">
    <source>
        <dbReference type="ARBA" id="ARBA00023136"/>
    </source>
</evidence>
<dbReference type="EMBL" id="JAATIQ010000666">
    <property type="protein sequence ID" value="KAF4348850.1"/>
    <property type="molecule type" value="Genomic_DNA"/>
</dbReference>
<dbReference type="PANTHER" id="PTHR24186">
    <property type="entry name" value="PROTEIN PHOSPHATASE 1 REGULATORY SUBUNIT"/>
    <property type="match status" value="1"/>
</dbReference>
<sequence>PKFIRTHTKIKGVKDRSKDLWFLMDRTVFEAAASGDFNPFQGHSEQQIMDLLTPERSTILHVSARFNNKKFTEQVIHFCPRLLLKENTAGETPLHIAARVGNHELVELLINSAGDVEREQIDLGSLLRIKDLTKEDTALHVGVRNGHFEVAKLLIDAEHELLDVLNAANESPLFLAVEGGFSSIAKYIVEKCRFSSPASCSGSNGMNALHAAVIRIHHARFLEHQVPDLSLENLRRLIRSFLLHLEECFGRLPQQTEIEIIGVLLEREESQKADLLEEQDSIIQWTPLHFAACLGHLEATKLILHQNCSSVAYLKDKEGMSALHIAAKEGHVSVMREIILHKPEACDLVDNRGWTPLHIAVVNGKLSVVKYILNTARLDFMLNTADKDGNTPLHLAAGFKYKRIINVLVNDCRVDKRATNLKYLKPIDILLTNVNIGEFFRCWFVKKLEQQGGQESLQSIIYRVEQWNQLVRNVDNHHHHPMEKAIKSDRLKKISDTHLLVAALIATVTFTAAFTLPGGYENDDHTSKGMAVLSNKIFFKVFVVADSVAFYCSAASVLLQFFSSIEHNYYLLLRFTRIAATLTYISIFGMVIAFTSGLRVVMPSSSSLVYYTLIMGGCCIFLFIIGCL</sequence>
<evidence type="ECO:0000256" key="8">
    <source>
        <dbReference type="SAM" id="Phobius"/>
    </source>
</evidence>
<evidence type="ECO:0000256" key="1">
    <source>
        <dbReference type="ARBA" id="ARBA00004141"/>
    </source>
</evidence>
<accession>A0A7J6DSS7</accession>
<evidence type="ECO:0000256" key="3">
    <source>
        <dbReference type="ARBA" id="ARBA00022737"/>
    </source>
</evidence>
<feature type="repeat" description="ANK" evidence="7">
    <location>
        <begin position="318"/>
        <end position="351"/>
    </location>
</feature>
<dbReference type="PROSITE" id="PS50088">
    <property type="entry name" value="ANK_REPEAT"/>
    <property type="match status" value="4"/>
</dbReference>
<dbReference type="Pfam" id="PF12796">
    <property type="entry name" value="Ank_2"/>
    <property type="match status" value="3"/>
</dbReference>
<dbReference type="SUPFAM" id="SSF48403">
    <property type="entry name" value="Ankyrin repeat"/>
    <property type="match status" value="2"/>
</dbReference>
<evidence type="ECO:0000313" key="11">
    <source>
        <dbReference type="Proteomes" id="UP000583929"/>
    </source>
</evidence>
<keyword evidence="2 8" id="KW-0812">Transmembrane</keyword>
<dbReference type="GO" id="GO:0005886">
    <property type="term" value="C:plasma membrane"/>
    <property type="evidence" value="ECO:0007669"/>
    <property type="project" value="TreeGrafter"/>
</dbReference>
<dbReference type="SMART" id="SM00248">
    <property type="entry name" value="ANK"/>
    <property type="match status" value="9"/>
</dbReference>
<dbReference type="InterPro" id="IPR036770">
    <property type="entry name" value="Ankyrin_rpt-contain_sf"/>
</dbReference>
<keyword evidence="5 7" id="KW-0040">ANK repeat</keyword>
<feature type="transmembrane region" description="Helical" evidence="8">
    <location>
        <begin position="582"/>
        <end position="602"/>
    </location>
</feature>
<feature type="transmembrane region" description="Helical" evidence="8">
    <location>
        <begin position="537"/>
        <end position="562"/>
    </location>
</feature>
<gene>
    <name evidence="10" type="ORF">G4B88_005167</name>
</gene>
<dbReference type="Pfam" id="PF13962">
    <property type="entry name" value="PGG"/>
    <property type="match status" value="1"/>
</dbReference>
<dbReference type="InterPro" id="IPR026961">
    <property type="entry name" value="PGG_dom"/>
</dbReference>
<keyword evidence="6 8" id="KW-0472">Membrane</keyword>
<name>A0A7J6DSS7_CANSA</name>
<dbReference type="AlphaFoldDB" id="A0A7J6DSS7"/>
<feature type="non-terminal residue" evidence="10">
    <location>
        <position position="628"/>
    </location>
</feature>
<protein>
    <recommendedName>
        <fullName evidence="9">PGG domain-containing protein</fullName>
    </recommendedName>
</protein>
<evidence type="ECO:0000256" key="5">
    <source>
        <dbReference type="ARBA" id="ARBA00023043"/>
    </source>
</evidence>
<feature type="repeat" description="ANK" evidence="7">
    <location>
        <begin position="89"/>
        <end position="121"/>
    </location>
</feature>
<feature type="transmembrane region" description="Helical" evidence="8">
    <location>
        <begin position="497"/>
        <end position="517"/>
    </location>
</feature>
<comment type="subcellular location">
    <subcellularLocation>
        <location evidence="1">Membrane</location>
        <topology evidence="1">Multi-pass membrane protein</topology>
    </subcellularLocation>
</comment>
<keyword evidence="11" id="KW-1185">Reference proteome</keyword>
<evidence type="ECO:0000259" key="9">
    <source>
        <dbReference type="Pfam" id="PF13962"/>
    </source>
</evidence>
<comment type="caution">
    <text evidence="10">The sequence shown here is derived from an EMBL/GenBank/DDBJ whole genome shotgun (WGS) entry which is preliminary data.</text>
</comment>
<dbReference type="Gene3D" id="1.25.40.20">
    <property type="entry name" value="Ankyrin repeat-containing domain"/>
    <property type="match status" value="2"/>
</dbReference>
<feature type="transmembrane region" description="Helical" evidence="8">
    <location>
        <begin position="608"/>
        <end position="627"/>
    </location>
</feature>
<feature type="repeat" description="ANK" evidence="7">
    <location>
        <begin position="388"/>
        <end position="410"/>
    </location>
</feature>
<dbReference type="Proteomes" id="UP000583929">
    <property type="component" value="Unassembled WGS sequence"/>
</dbReference>
<keyword evidence="3" id="KW-0677">Repeat</keyword>
<dbReference type="PANTHER" id="PTHR24186:SF50">
    <property type="entry name" value="ANKYRIN REPEAT-CONTAINING PROTEIN ITN1-LIKE ISOFORM X1"/>
    <property type="match status" value="1"/>
</dbReference>
<reference evidence="10 11" key="1">
    <citation type="journal article" date="2020" name="bioRxiv">
        <title>Sequence and annotation of 42 cannabis genomes reveals extensive copy number variation in cannabinoid synthesis and pathogen resistance genes.</title>
        <authorList>
            <person name="Mckernan K.J."/>
            <person name="Helbert Y."/>
            <person name="Kane L.T."/>
            <person name="Ebling H."/>
            <person name="Zhang L."/>
            <person name="Liu B."/>
            <person name="Eaton Z."/>
            <person name="Mclaughlin S."/>
            <person name="Kingan S."/>
            <person name="Baybayan P."/>
            <person name="Concepcion G."/>
            <person name="Jordan M."/>
            <person name="Riva A."/>
            <person name="Barbazuk W."/>
            <person name="Harkins T."/>
        </authorList>
    </citation>
    <scope>NUCLEOTIDE SEQUENCE [LARGE SCALE GENOMIC DNA]</scope>
    <source>
        <strain evidence="11">cv. Jamaican Lion 4</strain>
        <tissue evidence="10">Leaf</tissue>
    </source>
</reference>
<feature type="domain" description="PGG" evidence="9">
    <location>
        <begin position="490"/>
        <end position="600"/>
    </location>
</feature>
<feature type="repeat" description="ANK" evidence="7">
    <location>
        <begin position="352"/>
        <end position="374"/>
    </location>
</feature>
<dbReference type="InterPro" id="IPR002110">
    <property type="entry name" value="Ankyrin_rpt"/>
</dbReference>
<organism evidence="10 11">
    <name type="scientific">Cannabis sativa</name>
    <name type="common">Hemp</name>
    <name type="synonym">Marijuana</name>
    <dbReference type="NCBI Taxonomy" id="3483"/>
    <lineage>
        <taxon>Eukaryota</taxon>
        <taxon>Viridiplantae</taxon>
        <taxon>Streptophyta</taxon>
        <taxon>Embryophyta</taxon>
        <taxon>Tracheophyta</taxon>
        <taxon>Spermatophyta</taxon>
        <taxon>Magnoliopsida</taxon>
        <taxon>eudicotyledons</taxon>
        <taxon>Gunneridae</taxon>
        <taxon>Pentapetalae</taxon>
        <taxon>rosids</taxon>
        <taxon>fabids</taxon>
        <taxon>Rosales</taxon>
        <taxon>Cannabaceae</taxon>
        <taxon>Cannabis</taxon>
    </lineage>
</organism>
<dbReference type="PROSITE" id="PS50297">
    <property type="entry name" value="ANK_REP_REGION"/>
    <property type="match status" value="4"/>
</dbReference>